<dbReference type="InterPro" id="IPR009057">
    <property type="entry name" value="Homeodomain-like_sf"/>
</dbReference>
<evidence type="ECO:0000259" key="3">
    <source>
        <dbReference type="PROSITE" id="PS50977"/>
    </source>
</evidence>
<dbReference type="SUPFAM" id="SSF46689">
    <property type="entry name" value="Homeodomain-like"/>
    <property type="match status" value="1"/>
</dbReference>
<evidence type="ECO:0000313" key="4">
    <source>
        <dbReference type="EMBL" id="SNS87580.1"/>
    </source>
</evidence>
<dbReference type="GO" id="GO:0003677">
    <property type="term" value="F:DNA binding"/>
    <property type="evidence" value="ECO:0007669"/>
    <property type="project" value="UniProtKB-UniRule"/>
</dbReference>
<dbReference type="Gene3D" id="1.10.10.60">
    <property type="entry name" value="Homeodomain-like"/>
    <property type="match status" value="1"/>
</dbReference>
<keyword evidence="5" id="KW-1185">Reference proteome</keyword>
<dbReference type="PROSITE" id="PS01081">
    <property type="entry name" value="HTH_TETR_1"/>
    <property type="match status" value="1"/>
</dbReference>
<evidence type="ECO:0000256" key="2">
    <source>
        <dbReference type="PROSITE-ProRule" id="PRU00335"/>
    </source>
</evidence>
<name>A0A239I1P1_9FIRM</name>
<feature type="DNA-binding region" description="H-T-H motif" evidence="2">
    <location>
        <begin position="36"/>
        <end position="55"/>
    </location>
</feature>
<feature type="domain" description="HTH tetR-type" evidence="3">
    <location>
        <begin position="13"/>
        <end position="73"/>
    </location>
</feature>
<dbReference type="InterPro" id="IPR001647">
    <property type="entry name" value="HTH_TetR"/>
</dbReference>
<dbReference type="InterPro" id="IPR036271">
    <property type="entry name" value="Tet_transcr_reg_TetR-rel_C_sf"/>
</dbReference>
<dbReference type="Proteomes" id="UP000198304">
    <property type="component" value="Unassembled WGS sequence"/>
</dbReference>
<dbReference type="PROSITE" id="PS50977">
    <property type="entry name" value="HTH_TETR_2"/>
    <property type="match status" value="1"/>
</dbReference>
<dbReference type="InterPro" id="IPR050624">
    <property type="entry name" value="HTH-type_Tx_Regulator"/>
</dbReference>
<sequence length="210" mass="25048">MVIIYPKFFSLEQEKQERIINAALKEFAQNGYERASTNEIIKEAEISKGSLFSYFNSKKELYLFLLDYVVKVIDKIYDEVDWKETDIFKRIKAIGLAKFKIYKRSPQAFNFLKAVAREDAVEVKSEVNKLEKNITESGLERGYQNIDLTKFREDIDIQKTINIINWTILSFAEQQRDKVNSMEDIGMEIFKEWDEYFDIMKRCFYKKEEE</sequence>
<dbReference type="Gene3D" id="1.10.357.10">
    <property type="entry name" value="Tetracycline Repressor, domain 2"/>
    <property type="match status" value="1"/>
</dbReference>
<organism evidence="4 5">
    <name type="scientific">Anaerovirgula multivorans</name>
    <dbReference type="NCBI Taxonomy" id="312168"/>
    <lineage>
        <taxon>Bacteria</taxon>
        <taxon>Bacillati</taxon>
        <taxon>Bacillota</taxon>
        <taxon>Clostridia</taxon>
        <taxon>Peptostreptococcales</taxon>
        <taxon>Natronincolaceae</taxon>
        <taxon>Anaerovirgula</taxon>
    </lineage>
</organism>
<dbReference type="RefSeq" id="WP_089284433.1">
    <property type="nucleotide sequence ID" value="NZ_FZOJ01000025.1"/>
</dbReference>
<dbReference type="Pfam" id="PF00440">
    <property type="entry name" value="TetR_N"/>
    <property type="match status" value="1"/>
</dbReference>
<dbReference type="AlphaFoldDB" id="A0A239I1P1"/>
<proteinExistence type="predicted"/>
<reference evidence="4 5" key="1">
    <citation type="submission" date="2017-06" db="EMBL/GenBank/DDBJ databases">
        <authorList>
            <person name="Kim H.J."/>
            <person name="Triplett B.A."/>
        </authorList>
    </citation>
    <scope>NUCLEOTIDE SEQUENCE [LARGE SCALE GENOMIC DNA]</scope>
    <source>
        <strain evidence="4 5">SCA</strain>
    </source>
</reference>
<keyword evidence="1 2" id="KW-0238">DNA-binding</keyword>
<dbReference type="PANTHER" id="PTHR43479:SF11">
    <property type="entry name" value="ACREF_ENVCD OPERON REPRESSOR-RELATED"/>
    <property type="match status" value="1"/>
</dbReference>
<evidence type="ECO:0000313" key="5">
    <source>
        <dbReference type="Proteomes" id="UP000198304"/>
    </source>
</evidence>
<dbReference type="PRINTS" id="PR00455">
    <property type="entry name" value="HTHTETR"/>
</dbReference>
<dbReference type="InterPro" id="IPR023772">
    <property type="entry name" value="DNA-bd_HTH_TetR-type_CS"/>
</dbReference>
<protein>
    <submittedName>
        <fullName evidence="4">Transcriptional regulator, TetR family</fullName>
    </submittedName>
</protein>
<dbReference type="OrthoDB" id="9780939at2"/>
<dbReference type="PANTHER" id="PTHR43479">
    <property type="entry name" value="ACREF/ENVCD OPERON REPRESSOR-RELATED"/>
    <property type="match status" value="1"/>
</dbReference>
<dbReference type="EMBL" id="FZOJ01000025">
    <property type="protein sequence ID" value="SNS87580.1"/>
    <property type="molecule type" value="Genomic_DNA"/>
</dbReference>
<gene>
    <name evidence="4" type="ORF">SAMN05446037_102521</name>
</gene>
<evidence type="ECO:0000256" key="1">
    <source>
        <dbReference type="ARBA" id="ARBA00023125"/>
    </source>
</evidence>
<dbReference type="SUPFAM" id="SSF48498">
    <property type="entry name" value="Tetracyclin repressor-like, C-terminal domain"/>
    <property type="match status" value="1"/>
</dbReference>
<accession>A0A239I1P1</accession>